<evidence type="ECO:0000259" key="2">
    <source>
        <dbReference type="Pfam" id="PF03779"/>
    </source>
</evidence>
<keyword evidence="1" id="KW-1133">Transmembrane helix</keyword>
<sequence>MKVISPALHGIIDYCMSGVFLALPFAFDFSGTYAGVCYALGAGYLLIALMTRMPFGLFKVIPFAIHGGFEMVSGLAFIASPWVFGFAQDPTPRNLFISLGVVFLVVYALTEWHPQEKRAPELELG</sequence>
<dbReference type="EMBL" id="FOXS01000003">
    <property type="protein sequence ID" value="SFQ52306.1"/>
    <property type="molecule type" value="Genomic_DNA"/>
</dbReference>
<evidence type="ECO:0000256" key="1">
    <source>
        <dbReference type="SAM" id="Phobius"/>
    </source>
</evidence>
<feature type="transmembrane region" description="Helical" evidence="1">
    <location>
        <begin position="7"/>
        <end position="27"/>
    </location>
</feature>
<dbReference type="OrthoDB" id="129082at2"/>
<keyword evidence="1" id="KW-0472">Membrane</keyword>
<gene>
    <name evidence="3" type="ORF">SAMN04515668_2775</name>
</gene>
<organism evidence="3 4">
    <name type="scientific">Hymenobacter arizonensis</name>
    <name type="common">Siccationidurans arizonensis</name>
    <dbReference type="NCBI Taxonomy" id="1227077"/>
    <lineage>
        <taxon>Bacteria</taxon>
        <taxon>Pseudomonadati</taxon>
        <taxon>Bacteroidota</taxon>
        <taxon>Cytophagia</taxon>
        <taxon>Cytophagales</taxon>
        <taxon>Hymenobacteraceae</taxon>
        <taxon>Hymenobacter</taxon>
    </lineage>
</organism>
<dbReference type="STRING" id="1227077.SAMN04515668_2775"/>
<dbReference type="RefSeq" id="WP_092674188.1">
    <property type="nucleotide sequence ID" value="NZ_FOXS01000003.1"/>
</dbReference>
<keyword evidence="4" id="KW-1185">Reference proteome</keyword>
<evidence type="ECO:0000313" key="4">
    <source>
        <dbReference type="Proteomes" id="UP000199029"/>
    </source>
</evidence>
<dbReference type="Proteomes" id="UP000199029">
    <property type="component" value="Unassembled WGS sequence"/>
</dbReference>
<feature type="transmembrane region" description="Helical" evidence="1">
    <location>
        <begin position="63"/>
        <end position="83"/>
    </location>
</feature>
<protein>
    <submittedName>
        <fullName evidence="3">SPW repeat-containing protein</fullName>
    </submittedName>
</protein>
<feature type="transmembrane region" description="Helical" evidence="1">
    <location>
        <begin position="95"/>
        <end position="112"/>
    </location>
</feature>
<reference evidence="4" key="1">
    <citation type="submission" date="2016-10" db="EMBL/GenBank/DDBJ databases">
        <authorList>
            <person name="Varghese N."/>
            <person name="Submissions S."/>
        </authorList>
    </citation>
    <scope>NUCLEOTIDE SEQUENCE [LARGE SCALE GENOMIC DNA]</scope>
    <source>
        <strain evidence="4">OR362-8,ATCC BAA-1266,JCM 13504</strain>
    </source>
</reference>
<name>A0A1I5Z757_HYMAR</name>
<dbReference type="AlphaFoldDB" id="A0A1I5Z757"/>
<dbReference type="Pfam" id="PF03779">
    <property type="entry name" value="SPW"/>
    <property type="match status" value="1"/>
</dbReference>
<feature type="domain" description="SPW repeat-containing integral membrane" evidence="2">
    <location>
        <begin position="9"/>
        <end position="105"/>
    </location>
</feature>
<evidence type="ECO:0000313" key="3">
    <source>
        <dbReference type="EMBL" id="SFQ52306.1"/>
    </source>
</evidence>
<keyword evidence="1" id="KW-0812">Transmembrane</keyword>
<accession>A0A1I5Z757</accession>
<dbReference type="InterPro" id="IPR005530">
    <property type="entry name" value="SPW"/>
</dbReference>
<proteinExistence type="predicted"/>
<feature type="transmembrane region" description="Helical" evidence="1">
    <location>
        <begin position="33"/>
        <end position="51"/>
    </location>
</feature>